<feature type="domain" description="HAMP" evidence="18">
    <location>
        <begin position="201"/>
        <end position="255"/>
    </location>
</feature>
<evidence type="ECO:0000256" key="14">
    <source>
        <dbReference type="ARBA" id="ARBA00023136"/>
    </source>
</evidence>
<evidence type="ECO:0000313" key="20">
    <source>
        <dbReference type="Proteomes" id="UP001242732"/>
    </source>
</evidence>
<evidence type="ECO:0000313" key="19">
    <source>
        <dbReference type="EMBL" id="WIY47502.1"/>
    </source>
</evidence>
<evidence type="ECO:0000256" key="12">
    <source>
        <dbReference type="ARBA" id="ARBA00022989"/>
    </source>
</evidence>
<dbReference type="Gene3D" id="1.10.287.130">
    <property type="match status" value="1"/>
</dbReference>
<dbReference type="Pfam" id="PF02518">
    <property type="entry name" value="HATPase_c"/>
    <property type="match status" value="1"/>
</dbReference>
<dbReference type="SUPFAM" id="SSF47384">
    <property type="entry name" value="Homodimeric domain of signal transducing histidine kinase"/>
    <property type="match status" value="1"/>
</dbReference>
<dbReference type="InterPro" id="IPR003661">
    <property type="entry name" value="HisK_dim/P_dom"/>
</dbReference>
<feature type="transmembrane region" description="Helical" evidence="16">
    <location>
        <begin position="35"/>
        <end position="55"/>
    </location>
</feature>
<sequence length="505" mass="54807">MSASHDASADATSPAPLETTPNRRASQRTRVGLNLFWRTFFLLALLLVGSILAWLQTLRALEFEPRTLQTAQQIASLVNLSRAALVHADAIARVSLIKTMADQEGVRILPREPSDRFDLVDDTALGVRLTEELTERLGPGTIVAGNVNGESGLWVGFTINGDPNWLLMDRSRLSTAGGKTWLIWLITAGALSLAGAAAIARLINRPLKQLSYAANRVRDGDFAASQLDEEVVTSEIREVNIGFNRMAQKLAKLEQDRAVMLAGISHDLRTPLARLRLETEMSVIDDVAREHMVADIVQLDATIDKFLDYARPDHVTLTPVNLHGVVSSCVYAVQDHRELQISMNVPEDLIVLADEVELARVISNLLENARRYGKTPESGTASVEIAAKGREKWVLVKVRDHGPGVPPDQLSNLTKPFFRGNSARTAAAGAGLGLAIVDKTVQRMGGIFALANSGSGGLVAHIQLQRASQLPAGKDPKQRLQRPQIKRQLPPDAAKGGKPVKPAKA</sequence>
<organism evidence="19 20">
    <name type="scientific">Paracidovorax citrulli</name>
    <name type="common">Acidovorax citrulli</name>
    <dbReference type="NCBI Taxonomy" id="80869"/>
    <lineage>
        <taxon>Bacteria</taxon>
        <taxon>Pseudomonadati</taxon>
        <taxon>Pseudomonadota</taxon>
        <taxon>Betaproteobacteria</taxon>
        <taxon>Burkholderiales</taxon>
        <taxon>Comamonadaceae</taxon>
        <taxon>Paracidovorax</taxon>
    </lineage>
</organism>
<dbReference type="Gene3D" id="3.30.565.10">
    <property type="entry name" value="Histidine kinase-like ATPase, C-terminal domain"/>
    <property type="match status" value="1"/>
</dbReference>
<keyword evidence="5" id="KW-0997">Cell inner membrane</keyword>
<keyword evidence="10" id="KW-0418">Kinase</keyword>
<dbReference type="CDD" id="cd00082">
    <property type="entry name" value="HisKA"/>
    <property type="match status" value="1"/>
</dbReference>
<evidence type="ECO:0000256" key="3">
    <source>
        <dbReference type="ARBA" id="ARBA00012438"/>
    </source>
</evidence>
<evidence type="ECO:0000256" key="9">
    <source>
        <dbReference type="ARBA" id="ARBA00022741"/>
    </source>
</evidence>
<evidence type="ECO:0000256" key="7">
    <source>
        <dbReference type="ARBA" id="ARBA00022679"/>
    </source>
</evidence>
<dbReference type="CDD" id="cd06225">
    <property type="entry name" value="HAMP"/>
    <property type="match status" value="1"/>
</dbReference>
<feature type="compositionally biased region" description="Low complexity" evidence="15">
    <location>
        <begin position="490"/>
        <end position="505"/>
    </location>
</feature>
<evidence type="ECO:0000256" key="2">
    <source>
        <dbReference type="ARBA" id="ARBA00004429"/>
    </source>
</evidence>
<evidence type="ECO:0000256" key="10">
    <source>
        <dbReference type="ARBA" id="ARBA00022777"/>
    </source>
</evidence>
<dbReference type="EC" id="2.7.13.3" evidence="3"/>
<comment type="catalytic activity">
    <reaction evidence="1">
        <text>ATP + protein L-histidine = ADP + protein N-phospho-L-histidine.</text>
        <dbReference type="EC" id="2.7.13.3"/>
    </reaction>
</comment>
<evidence type="ECO:0000256" key="1">
    <source>
        <dbReference type="ARBA" id="ARBA00000085"/>
    </source>
</evidence>
<keyword evidence="6" id="KW-0597">Phosphoprotein</keyword>
<dbReference type="PANTHER" id="PTHR44936:SF5">
    <property type="entry name" value="SENSOR HISTIDINE KINASE ENVZ"/>
    <property type="match status" value="1"/>
</dbReference>
<dbReference type="Pfam" id="PF00512">
    <property type="entry name" value="HisKA"/>
    <property type="match status" value="1"/>
</dbReference>
<feature type="transmembrane region" description="Helical" evidence="16">
    <location>
        <begin position="181"/>
        <end position="203"/>
    </location>
</feature>
<dbReference type="SMART" id="SM00387">
    <property type="entry name" value="HATPase_c"/>
    <property type="match status" value="1"/>
</dbReference>
<keyword evidence="13" id="KW-0902">Two-component regulatory system</keyword>
<dbReference type="RefSeq" id="WP_011794720.1">
    <property type="nucleotide sequence ID" value="NZ_CP023687.1"/>
</dbReference>
<evidence type="ECO:0000256" key="16">
    <source>
        <dbReference type="SAM" id="Phobius"/>
    </source>
</evidence>
<evidence type="ECO:0000256" key="15">
    <source>
        <dbReference type="SAM" id="MobiDB-lite"/>
    </source>
</evidence>
<dbReference type="InterPro" id="IPR050980">
    <property type="entry name" value="2C_sensor_his_kinase"/>
</dbReference>
<keyword evidence="11 19" id="KW-0067">ATP-binding</keyword>
<keyword evidence="20" id="KW-1185">Reference proteome</keyword>
<keyword evidence="14 16" id="KW-0472">Membrane</keyword>
<dbReference type="GeneID" id="79791254"/>
<dbReference type="Gene3D" id="3.30.450.300">
    <property type="entry name" value="Sensor histidine kinase RisS, periplasmic domain"/>
    <property type="match status" value="1"/>
</dbReference>
<comment type="subcellular location">
    <subcellularLocation>
        <location evidence="2">Cell inner membrane</location>
        <topology evidence="2">Multi-pass membrane protein</topology>
    </subcellularLocation>
</comment>
<keyword evidence="4" id="KW-1003">Cell membrane</keyword>
<gene>
    <name evidence="19" type="ORF">QRO08_16880</name>
</gene>
<proteinExistence type="predicted"/>
<keyword evidence="12 16" id="KW-1133">Transmembrane helix</keyword>
<feature type="domain" description="Histidine kinase" evidence="17">
    <location>
        <begin position="263"/>
        <end position="468"/>
    </location>
</feature>
<dbReference type="PANTHER" id="PTHR44936">
    <property type="entry name" value="SENSOR PROTEIN CREC"/>
    <property type="match status" value="1"/>
</dbReference>
<dbReference type="Proteomes" id="UP001242732">
    <property type="component" value="Chromosome"/>
</dbReference>
<accession>A0ABY9AKN1</accession>
<feature type="region of interest" description="Disordered" evidence="15">
    <location>
        <begin position="1"/>
        <end position="24"/>
    </location>
</feature>
<evidence type="ECO:0000256" key="6">
    <source>
        <dbReference type="ARBA" id="ARBA00022553"/>
    </source>
</evidence>
<dbReference type="InterPro" id="IPR005467">
    <property type="entry name" value="His_kinase_dom"/>
</dbReference>
<keyword evidence="7" id="KW-0808">Transferase</keyword>
<dbReference type="PRINTS" id="PR00344">
    <property type="entry name" value="BCTRLSENSOR"/>
</dbReference>
<name>A0ABY9AKN1_PARCI</name>
<evidence type="ECO:0000256" key="4">
    <source>
        <dbReference type="ARBA" id="ARBA00022475"/>
    </source>
</evidence>
<dbReference type="PROSITE" id="PS50109">
    <property type="entry name" value="HIS_KIN"/>
    <property type="match status" value="1"/>
</dbReference>
<dbReference type="InterPro" id="IPR036097">
    <property type="entry name" value="HisK_dim/P_sf"/>
</dbReference>
<dbReference type="Pfam" id="PF16524">
    <property type="entry name" value="RisS_PPD"/>
    <property type="match status" value="1"/>
</dbReference>
<dbReference type="InterPro" id="IPR032408">
    <property type="entry name" value="RisS_PPD"/>
</dbReference>
<evidence type="ECO:0000259" key="17">
    <source>
        <dbReference type="PROSITE" id="PS50109"/>
    </source>
</evidence>
<feature type="region of interest" description="Disordered" evidence="15">
    <location>
        <begin position="468"/>
        <end position="505"/>
    </location>
</feature>
<keyword evidence="9" id="KW-0547">Nucleotide-binding</keyword>
<evidence type="ECO:0000256" key="8">
    <source>
        <dbReference type="ARBA" id="ARBA00022692"/>
    </source>
</evidence>
<evidence type="ECO:0000256" key="5">
    <source>
        <dbReference type="ARBA" id="ARBA00022519"/>
    </source>
</evidence>
<dbReference type="InterPro" id="IPR003594">
    <property type="entry name" value="HATPase_dom"/>
</dbReference>
<evidence type="ECO:0000259" key="18">
    <source>
        <dbReference type="PROSITE" id="PS50885"/>
    </source>
</evidence>
<dbReference type="GO" id="GO:0005524">
    <property type="term" value="F:ATP binding"/>
    <property type="evidence" value="ECO:0007669"/>
    <property type="project" value="UniProtKB-KW"/>
</dbReference>
<dbReference type="Pfam" id="PF00672">
    <property type="entry name" value="HAMP"/>
    <property type="match status" value="1"/>
</dbReference>
<dbReference type="InterPro" id="IPR038421">
    <property type="entry name" value="RisS_PPD_sf"/>
</dbReference>
<dbReference type="InterPro" id="IPR003660">
    <property type="entry name" value="HAMP_dom"/>
</dbReference>
<keyword evidence="8 16" id="KW-0812">Transmembrane</keyword>
<dbReference type="SMART" id="SM00304">
    <property type="entry name" value="HAMP"/>
    <property type="match status" value="1"/>
</dbReference>
<reference evidence="19 20" key="1">
    <citation type="submission" date="2023-06" db="EMBL/GenBank/DDBJ databases">
        <authorList>
            <person name="Ham H."/>
            <person name="Park D.S."/>
        </authorList>
    </citation>
    <scope>NUCLEOTIDE SEQUENCE [LARGE SCALE GENOMIC DNA]</scope>
    <source>
        <strain evidence="19 20">KACC 17005</strain>
    </source>
</reference>
<dbReference type="InterPro" id="IPR036890">
    <property type="entry name" value="HATPase_C_sf"/>
</dbReference>
<dbReference type="PROSITE" id="PS50885">
    <property type="entry name" value="HAMP"/>
    <property type="match status" value="1"/>
</dbReference>
<dbReference type="SUPFAM" id="SSF55874">
    <property type="entry name" value="ATPase domain of HSP90 chaperone/DNA topoisomerase II/histidine kinase"/>
    <property type="match status" value="1"/>
</dbReference>
<dbReference type="SMART" id="SM00388">
    <property type="entry name" value="HisKA"/>
    <property type="match status" value="1"/>
</dbReference>
<dbReference type="EMBL" id="CP127363">
    <property type="protein sequence ID" value="WIY47502.1"/>
    <property type="molecule type" value="Genomic_DNA"/>
</dbReference>
<dbReference type="InterPro" id="IPR004358">
    <property type="entry name" value="Sig_transdc_His_kin-like_C"/>
</dbReference>
<evidence type="ECO:0000256" key="13">
    <source>
        <dbReference type="ARBA" id="ARBA00023012"/>
    </source>
</evidence>
<protein>
    <recommendedName>
        <fullName evidence="3">histidine kinase</fullName>
        <ecNumber evidence="3">2.7.13.3</ecNumber>
    </recommendedName>
</protein>
<evidence type="ECO:0000256" key="11">
    <source>
        <dbReference type="ARBA" id="ARBA00022840"/>
    </source>
</evidence>
<feature type="compositionally biased region" description="Low complexity" evidence="15">
    <location>
        <begin position="1"/>
        <end position="16"/>
    </location>
</feature>